<reference evidence="2 3" key="1">
    <citation type="journal article" date="2007" name="Science">
        <title>The Chlamydomonas genome reveals the evolution of key animal and plant functions.</title>
        <authorList>
            <person name="Merchant S.S."/>
            <person name="Prochnik S.E."/>
            <person name="Vallon O."/>
            <person name="Harris E.H."/>
            <person name="Karpowicz S.J."/>
            <person name="Witman G.B."/>
            <person name="Terry A."/>
            <person name="Salamov A."/>
            <person name="Fritz-Laylin L.K."/>
            <person name="Marechal-Drouard L."/>
            <person name="Marshall W.F."/>
            <person name="Qu L.H."/>
            <person name="Nelson D.R."/>
            <person name="Sanderfoot A.A."/>
            <person name="Spalding M.H."/>
            <person name="Kapitonov V.V."/>
            <person name="Ren Q."/>
            <person name="Ferris P."/>
            <person name="Lindquist E."/>
            <person name="Shapiro H."/>
            <person name="Lucas S.M."/>
            <person name="Grimwood J."/>
            <person name="Schmutz J."/>
            <person name="Cardol P."/>
            <person name="Cerutti H."/>
            <person name="Chanfreau G."/>
            <person name="Chen C.L."/>
            <person name="Cognat V."/>
            <person name="Croft M.T."/>
            <person name="Dent R."/>
            <person name="Dutcher S."/>
            <person name="Fernandez E."/>
            <person name="Fukuzawa H."/>
            <person name="Gonzalez-Ballester D."/>
            <person name="Gonzalez-Halphen D."/>
            <person name="Hallmann A."/>
            <person name="Hanikenne M."/>
            <person name="Hippler M."/>
            <person name="Inwood W."/>
            <person name="Jabbari K."/>
            <person name="Kalanon M."/>
            <person name="Kuras R."/>
            <person name="Lefebvre P.A."/>
            <person name="Lemaire S.D."/>
            <person name="Lobanov A.V."/>
            <person name="Lohr M."/>
            <person name="Manuell A."/>
            <person name="Meier I."/>
            <person name="Mets L."/>
            <person name="Mittag M."/>
            <person name="Mittelmeier T."/>
            <person name="Moroney J.V."/>
            <person name="Moseley J."/>
            <person name="Napoli C."/>
            <person name="Nedelcu A.M."/>
            <person name="Niyogi K."/>
            <person name="Novoselov S.V."/>
            <person name="Paulsen I.T."/>
            <person name="Pazour G."/>
            <person name="Purton S."/>
            <person name="Ral J.P."/>
            <person name="Riano-Pachon D.M."/>
            <person name="Riekhof W."/>
            <person name="Rymarquis L."/>
            <person name="Schroda M."/>
            <person name="Stern D."/>
            <person name="Umen J."/>
            <person name="Willows R."/>
            <person name="Wilson N."/>
            <person name="Zimmer S.L."/>
            <person name="Allmer J."/>
            <person name="Balk J."/>
            <person name="Bisova K."/>
            <person name="Chen C.J."/>
            <person name="Elias M."/>
            <person name="Gendler K."/>
            <person name="Hauser C."/>
            <person name="Lamb M.R."/>
            <person name="Ledford H."/>
            <person name="Long J.C."/>
            <person name="Minagawa J."/>
            <person name="Page M.D."/>
            <person name="Pan J."/>
            <person name="Pootakham W."/>
            <person name="Roje S."/>
            <person name="Rose A."/>
            <person name="Stahlberg E."/>
            <person name="Terauchi A.M."/>
            <person name="Yang P."/>
            <person name="Ball S."/>
            <person name="Bowler C."/>
            <person name="Dieckmann C.L."/>
            <person name="Gladyshev V.N."/>
            <person name="Green P."/>
            <person name="Jorgensen R."/>
            <person name="Mayfield S."/>
            <person name="Mueller-Roeber B."/>
            <person name="Rajamani S."/>
            <person name="Sayre R.T."/>
            <person name="Brokstein P."/>
            <person name="Dubchak I."/>
            <person name="Goodstein D."/>
            <person name="Hornick L."/>
            <person name="Huang Y.W."/>
            <person name="Jhaveri J."/>
            <person name="Luo Y."/>
            <person name="Martinez D."/>
            <person name="Ngau W.C."/>
            <person name="Otillar B."/>
            <person name="Poliakov A."/>
            <person name="Porter A."/>
            <person name="Szajkowski L."/>
            <person name="Werner G."/>
            <person name="Zhou K."/>
            <person name="Grigoriev I.V."/>
            <person name="Rokhsar D.S."/>
            <person name="Grossman A.R."/>
        </authorList>
    </citation>
    <scope>NUCLEOTIDE SEQUENCE [LARGE SCALE GENOMIC DNA]</scope>
    <source>
        <strain evidence="3">CC-503</strain>
    </source>
</reference>
<feature type="compositionally biased region" description="Gly residues" evidence="1">
    <location>
        <begin position="319"/>
        <end position="335"/>
    </location>
</feature>
<dbReference type="GO" id="GO:0034513">
    <property type="term" value="F:box H/ACA snoRNA binding"/>
    <property type="evidence" value="ECO:0000318"/>
    <property type="project" value="GO_Central"/>
</dbReference>
<name>A0A2K3DHT6_CHLRE</name>
<dbReference type="Proteomes" id="UP000006906">
    <property type="component" value="Chromosome 8"/>
</dbReference>
<dbReference type="AlphaFoldDB" id="A0A2K3DHT6"/>
<dbReference type="GO" id="GO:0009007">
    <property type="term" value="F:site-specific DNA-methyltransferase (adenine-specific) activity"/>
    <property type="evidence" value="ECO:0007669"/>
    <property type="project" value="InterPro"/>
</dbReference>
<gene>
    <name evidence="2" type="ORF">CHLRE_08g377900v5</name>
</gene>
<dbReference type="PaxDb" id="3055-EDP02803"/>
<dbReference type="GO" id="GO:0003677">
    <property type="term" value="F:DNA binding"/>
    <property type="evidence" value="ECO:0007669"/>
    <property type="project" value="InterPro"/>
</dbReference>
<organism evidence="2 3">
    <name type="scientific">Chlamydomonas reinhardtii</name>
    <name type="common">Chlamydomonas smithii</name>
    <dbReference type="NCBI Taxonomy" id="3055"/>
    <lineage>
        <taxon>Eukaryota</taxon>
        <taxon>Viridiplantae</taxon>
        <taxon>Chlorophyta</taxon>
        <taxon>core chlorophytes</taxon>
        <taxon>Chlorophyceae</taxon>
        <taxon>CS clade</taxon>
        <taxon>Chlamydomonadales</taxon>
        <taxon>Chlamydomonadaceae</taxon>
        <taxon>Chlamydomonas</taxon>
    </lineage>
</organism>
<evidence type="ECO:0000313" key="3">
    <source>
        <dbReference type="Proteomes" id="UP000006906"/>
    </source>
</evidence>
<dbReference type="GO" id="GO:0031429">
    <property type="term" value="C:box H/ACA snoRNP complex"/>
    <property type="evidence" value="ECO:0000318"/>
    <property type="project" value="GO_Central"/>
</dbReference>
<protein>
    <submittedName>
        <fullName evidence="2">Uncharacterized protein</fullName>
    </submittedName>
</protein>
<dbReference type="GO" id="GO:0000454">
    <property type="term" value="P:snoRNA guided rRNA pseudouridine synthesis"/>
    <property type="evidence" value="ECO:0000318"/>
    <property type="project" value="GO_Central"/>
</dbReference>
<dbReference type="RefSeq" id="XP_042922208.1">
    <property type="nucleotide sequence ID" value="XM_043065207.1"/>
</dbReference>
<dbReference type="ExpressionAtlas" id="A0A2K3DHT6">
    <property type="expression patterns" value="baseline"/>
</dbReference>
<dbReference type="OMA" id="DWQDYVS"/>
<dbReference type="GO" id="GO:0009307">
    <property type="term" value="P:DNA restriction-modification system"/>
    <property type="evidence" value="ECO:0007669"/>
    <property type="project" value="InterPro"/>
</dbReference>
<dbReference type="EMBL" id="CM008969">
    <property type="protein sequence ID" value="PNW80100.1"/>
    <property type="molecule type" value="Genomic_DNA"/>
</dbReference>
<feature type="compositionally biased region" description="Gly residues" evidence="1">
    <location>
        <begin position="350"/>
        <end position="368"/>
    </location>
</feature>
<dbReference type="KEGG" id="cre:CHLRE_08g377900v5"/>
<feature type="region of interest" description="Disordered" evidence="1">
    <location>
        <begin position="313"/>
        <end position="368"/>
    </location>
</feature>
<dbReference type="InParanoid" id="A0A2K3DHT6"/>
<dbReference type="Gramene" id="PNW80100">
    <property type="protein sequence ID" value="PNW80100"/>
    <property type="gene ID" value="CHLRE_08g377900v5"/>
</dbReference>
<dbReference type="GeneID" id="5719913"/>
<evidence type="ECO:0000256" key="1">
    <source>
        <dbReference type="SAM" id="MobiDB-lite"/>
    </source>
</evidence>
<accession>A0A2K3DHT6</accession>
<proteinExistence type="predicted"/>
<sequence>MEVDTTMEEGRGDQMKLLLQAVEEVTDKVEQKVMEEPPPVVMEDRPEDLEGCEKLIEGSSLKNNFLSIGQALVTINDRKLYKDSGYTSFTQYIEQKGDFGFGPRQALRLLAATRLVRNFPPNIALPSSERQVRALVGLEQAEAIEVWSKATKISQDTNTPLTHRLVESVLGKELPTTYRQVTRDWQDYVSPDSDFYVTPAPILAAVRRLFGGPIDLDPASDQQANQSVKALKFYSAEQDGLAETNPWAGKVFINPPSGVTGKEAVQGLFLQRALREVGSGAVSEAVLLLKAAVGQRWFGPVLGQPHCWLSEKAQKKAAGKGGGGGGRAGGGGGRGKAAVKKEEDAEDGGAEGGEGGGGGGGGWKKGGGKAAAAAAAATTPRGMVVVYVGRRVKEFCTSFADLGHIPGYNKSWKADSRGSGRG</sequence>
<evidence type="ECO:0000313" key="2">
    <source>
        <dbReference type="EMBL" id="PNW80100.1"/>
    </source>
</evidence>
<dbReference type="OrthoDB" id="2155333at2759"/>
<dbReference type="Pfam" id="PF05869">
    <property type="entry name" value="Dam"/>
    <property type="match status" value="1"/>
</dbReference>
<keyword evidence="3" id="KW-1185">Reference proteome</keyword>
<dbReference type="InterPro" id="IPR008593">
    <property type="entry name" value="Dam_MeTrfase"/>
</dbReference>